<gene>
    <name evidence="11" type="ORF">MCOR_6045</name>
</gene>
<dbReference type="PANTHER" id="PTHR22727:SF15">
    <property type="entry name" value="MRH DOMAIN-CONTAINING PROTEIN"/>
    <property type="match status" value="1"/>
</dbReference>
<feature type="signal peptide" evidence="9">
    <location>
        <begin position="1"/>
        <end position="16"/>
    </location>
</feature>
<dbReference type="Pfam" id="PF07699">
    <property type="entry name" value="Ephrin_rec_like"/>
    <property type="match status" value="1"/>
</dbReference>
<dbReference type="InterPro" id="IPR039181">
    <property type="entry name" value="Elapor1/2"/>
</dbReference>
<comment type="similarity">
    <text evidence="2">Belongs to the ELAPOR family.</text>
</comment>
<dbReference type="Pfam" id="PF23091">
    <property type="entry name" value="TNFR_ELAPOR1_6th"/>
    <property type="match status" value="1"/>
</dbReference>
<dbReference type="InterPro" id="IPR056610">
    <property type="entry name" value="Elapor1/2_TNFR-like"/>
</dbReference>
<keyword evidence="12" id="KW-1185">Reference proteome</keyword>
<evidence type="ECO:0000259" key="10">
    <source>
        <dbReference type="PROSITE" id="PS51914"/>
    </source>
</evidence>
<dbReference type="SUPFAM" id="SSF57184">
    <property type="entry name" value="Growth factor receptor domain"/>
    <property type="match status" value="2"/>
</dbReference>
<dbReference type="PANTHER" id="PTHR22727">
    <property type="entry name" value="PROTEIN CBG13728"/>
    <property type="match status" value="1"/>
</dbReference>
<evidence type="ECO:0000256" key="2">
    <source>
        <dbReference type="ARBA" id="ARBA00007627"/>
    </source>
</evidence>
<accession>A0A6J8ACL7</accession>
<keyword evidence="4 9" id="KW-0732">Signal</keyword>
<dbReference type="Gene3D" id="2.10.50.10">
    <property type="entry name" value="Tumor Necrosis Factor Receptor, subunit A, domain 2"/>
    <property type="match status" value="1"/>
</dbReference>
<dbReference type="InterPro" id="IPR009011">
    <property type="entry name" value="Man6P_isomerase_rcpt-bd_dom_sf"/>
</dbReference>
<dbReference type="Gene3D" id="2.70.130.10">
    <property type="entry name" value="Mannose-6-phosphate receptor binding domain"/>
    <property type="match status" value="1"/>
</dbReference>
<dbReference type="Pfam" id="PF23087">
    <property type="entry name" value="MRH_ELAPOR1_9th"/>
    <property type="match status" value="1"/>
</dbReference>
<feature type="transmembrane region" description="Helical" evidence="8">
    <location>
        <begin position="885"/>
        <end position="909"/>
    </location>
</feature>
<evidence type="ECO:0000256" key="8">
    <source>
        <dbReference type="SAM" id="Phobius"/>
    </source>
</evidence>
<dbReference type="Pfam" id="PF23031">
    <property type="entry name" value="GBD_ELAPOR1"/>
    <property type="match status" value="1"/>
</dbReference>
<evidence type="ECO:0000313" key="11">
    <source>
        <dbReference type="EMBL" id="CAC5365312.1"/>
    </source>
</evidence>
<dbReference type="InterPro" id="IPR056609">
    <property type="entry name" value="Elapor1-like_3rd"/>
</dbReference>
<evidence type="ECO:0000256" key="4">
    <source>
        <dbReference type="ARBA" id="ARBA00022729"/>
    </source>
</evidence>
<dbReference type="Pfam" id="PF23032">
    <property type="entry name" value="GBD_ELAPOR1-like_3rd"/>
    <property type="match status" value="1"/>
</dbReference>
<dbReference type="InterPro" id="IPR056608">
    <property type="entry name" value="Elapor1/2_GBD"/>
</dbReference>
<keyword evidence="6" id="KW-0325">Glycoprotein</keyword>
<evidence type="ECO:0000256" key="3">
    <source>
        <dbReference type="ARBA" id="ARBA00022475"/>
    </source>
</evidence>
<evidence type="ECO:0000256" key="1">
    <source>
        <dbReference type="ARBA" id="ARBA00004251"/>
    </source>
</evidence>
<organism evidence="11 12">
    <name type="scientific">Mytilus coruscus</name>
    <name type="common">Sea mussel</name>
    <dbReference type="NCBI Taxonomy" id="42192"/>
    <lineage>
        <taxon>Eukaryota</taxon>
        <taxon>Metazoa</taxon>
        <taxon>Spiralia</taxon>
        <taxon>Lophotrochozoa</taxon>
        <taxon>Mollusca</taxon>
        <taxon>Bivalvia</taxon>
        <taxon>Autobranchia</taxon>
        <taxon>Pteriomorphia</taxon>
        <taxon>Mytilida</taxon>
        <taxon>Mytiloidea</taxon>
        <taxon>Mytilidae</taxon>
        <taxon>Mytilinae</taxon>
        <taxon>Mytilus</taxon>
    </lineage>
</organism>
<keyword evidence="5" id="KW-1015">Disulfide bond</keyword>
<feature type="region of interest" description="Disordered" evidence="7">
    <location>
        <begin position="964"/>
        <end position="991"/>
    </location>
</feature>
<dbReference type="GO" id="GO:0005886">
    <property type="term" value="C:plasma membrane"/>
    <property type="evidence" value="ECO:0007669"/>
    <property type="project" value="UniProtKB-SubCell"/>
</dbReference>
<dbReference type="Proteomes" id="UP000507470">
    <property type="component" value="Unassembled WGS sequence"/>
</dbReference>
<evidence type="ECO:0000256" key="5">
    <source>
        <dbReference type="ARBA" id="ARBA00023157"/>
    </source>
</evidence>
<evidence type="ECO:0000256" key="6">
    <source>
        <dbReference type="ARBA" id="ARBA00023180"/>
    </source>
</evidence>
<dbReference type="OrthoDB" id="439917at2759"/>
<keyword evidence="8" id="KW-0812">Transmembrane</keyword>
<evidence type="ECO:0000313" key="12">
    <source>
        <dbReference type="Proteomes" id="UP000507470"/>
    </source>
</evidence>
<dbReference type="AlphaFoldDB" id="A0A6J8ACL7"/>
<proteinExistence type="inferred from homology"/>
<name>A0A6J8ACL7_MYTCO</name>
<keyword evidence="3" id="KW-1003">Cell membrane</keyword>
<feature type="chain" id="PRO_5026895368" description="MRH domain-containing protein" evidence="9">
    <location>
        <begin position="17"/>
        <end position="991"/>
    </location>
</feature>
<dbReference type="EMBL" id="CACVKT020001115">
    <property type="protein sequence ID" value="CAC5365312.1"/>
    <property type="molecule type" value="Genomic_DNA"/>
</dbReference>
<dbReference type="SMART" id="SM01411">
    <property type="entry name" value="Ephrin_rec_like"/>
    <property type="match status" value="4"/>
</dbReference>
<keyword evidence="8" id="KW-1133">Transmembrane helix</keyword>
<evidence type="ECO:0000256" key="7">
    <source>
        <dbReference type="SAM" id="MobiDB-lite"/>
    </source>
</evidence>
<dbReference type="SUPFAM" id="SSF50911">
    <property type="entry name" value="Mannose 6-phosphate receptor domain"/>
    <property type="match status" value="1"/>
</dbReference>
<feature type="domain" description="MRH" evidence="10">
    <location>
        <begin position="644"/>
        <end position="839"/>
    </location>
</feature>
<dbReference type="InterPro" id="IPR009030">
    <property type="entry name" value="Growth_fac_rcpt_cys_sf"/>
</dbReference>
<protein>
    <recommendedName>
        <fullName evidence="10">MRH domain-containing protein</fullName>
    </recommendedName>
</protein>
<comment type="subcellular location">
    <subcellularLocation>
        <location evidence="1">Cell membrane</location>
        <topology evidence="1">Single-pass type I membrane protein</topology>
    </subcellularLocation>
</comment>
<reference evidence="11 12" key="1">
    <citation type="submission" date="2020-06" db="EMBL/GenBank/DDBJ databases">
        <authorList>
            <person name="Li R."/>
            <person name="Bekaert M."/>
        </authorList>
    </citation>
    <scope>NUCLEOTIDE SEQUENCE [LARGE SCALE GENOMIC DNA]</scope>
    <source>
        <strain evidence="12">wild</strain>
    </source>
</reference>
<evidence type="ECO:0000256" key="9">
    <source>
        <dbReference type="SAM" id="SignalP"/>
    </source>
</evidence>
<dbReference type="InterPro" id="IPR011641">
    <property type="entry name" value="Tyr-kin_ephrin_A/B_rcpt-like"/>
</dbReference>
<dbReference type="InterPro" id="IPR044865">
    <property type="entry name" value="MRH_dom"/>
</dbReference>
<sequence>MLKFAVILFLFGPSFQVDLPTCQQGDYHFEYTECDSDGGRWRVQVPKKPNSCTGGAPHPAVRGKSCDFTCDKGQYLDITGDQECKHCQAGTFSLGDGIRFENWDKIPEGFTSTAESFSFHHFEMGEGEEEDTVNCSSNAFTAKGSYLSVTPGDCNAQLTYSVNLVKTGSILFEFQYPEESEGSALFHFTIQNDQCESDFRHSHNNQWPVKTKSGAWGHISTKLNKGLNVLKWRVVGIGSHRSKQTNTPVLIRKIEVKGVGFTSVCAQCKSGTYSSEGSEICTPCKPNTYSLTGADMCKPCDLATEYSYEGASVCTKRPPCTKDDYYQIQLPCVHGKTQKSFEWIQPQICRKDVPESIQLPGNTDAEDCPPCNPGMFLSKTAGCQFCPDDQMSDGKTPCQKCPASTSPDFNLEMNWFNTMPNNMSSECVLFSDDTCKYNSSWMPMGDHLVTHFGRSEDAYLLLMQTVSGFRTAESMDHRQIVGTVSFEFSTQCTGRCEFVFLVEYDGKSEVQKEWSSSKPKTHFSFDVSKSGPMTFSWAFQRSYIGHLNSGHVAENDLARMYSIKITNSLDGGAVGCKKCPKGVVDNRCVPCPAGHYIDVHSNSTTCEACPPNTIIRRTNAWGKDNCVECGQGLKASAAGDKCVTDCTFTDKSGKLYDFTKLNKIMFVKGSNLFTGSGTKYYHGFNISLCGGDKMVTCTQNVSSPEKSTSESKFSESAPVKGVVCRSTIIPSTDQQKSLSTQPTSLGDYIDKIVTNKSLVEMYKKEGYPTEDSEKDIHFYSKSEDSTDACPDGRNTIISLKCDQKMEEDGEIVFPPKCVYGTCDGCNFHLLWKTVYACPKCAKEDFVKIVGECVDGSQNIHYTKPDHCIGEPPAIETQKCAIKLPFIVKVVVPPVVALGLILLICVIYCWQRNKNLEYKYMKLTHQNEPTYDGELPGVDSCGLSDGEEDQFDSVQFKTSRGSKILNKIRGKRSDKDDENPFETGRSEKIPLT</sequence>
<dbReference type="PROSITE" id="PS51914">
    <property type="entry name" value="MRH"/>
    <property type="match status" value="1"/>
</dbReference>
<keyword evidence="8" id="KW-0472">Membrane</keyword>
<dbReference type="InterPro" id="IPR056607">
    <property type="entry name" value="Elapor1/2_MRH"/>
</dbReference>